<dbReference type="OrthoDB" id="8062037at2759"/>
<dbReference type="EMBL" id="CACVBM020000910">
    <property type="protein sequence ID" value="CAA7024676.1"/>
    <property type="molecule type" value="Genomic_DNA"/>
</dbReference>
<protein>
    <recommendedName>
        <fullName evidence="4">RING-type domain-containing protein</fullName>
    </recommendedName>
</protein>
<keyword evidence="3" id="KW-1133">Transmembrane helix</keyword>
<evidence type="ECO:0000313" key="6">
    <source>
        <dbReference type="Proteomes" id="UP000467841"/>
    </source>
</evidence>
<name>A0A6D2IHR3_9BRAS</name>
<organism evidence="5 6">
    <name type="scientific">Microthlaspi erraticum</name>
    <dbReference type="NCBI Taxonomy" id="1685480"/>
    <lineage>
        <taxon>Eukaryota</taxon>
        <taxon>Viridiplantae</taxon>
        <taxon>Streptophyta</taxon>
        <taxon>Embryophyta</taxon>
        <taxon>Tracheophyta</taxon>
        <taxon>Spermatophyta</taxon>
        <taxon>Magnoliopsida</taxon>
        <taxon>eudicotyledons</taxon>
        <taxon>Gunneridae</taxon>
        <taxon>Pentapetalae</taxon>
        <taxon>rosids</taxon>
        <taxon>malvids</taxon>
        <taxon>Brassicales</taxon>
        <taxon>Brassicaceae</taxon>
        <taxon>Coluteocarpeae</taxon>
        <taxon>Microthlaspi</taxon>
    </lineage>
</organism>
<gene>
    <name evidence="5" type="ORF">MERR_LOCUS11911</name>
</gene>
<dbReference type="UniPathway" id="UPA00143"/>
<reference evidence="5" key="1">
    <citation type="submission" date="2020-01" db="EMBL/GenBank/DDBJ databases">
        <authorList>
            <person name="Mishra B."/>
        </authorList>
    </citation>
    <scope>NUCLEOTIDE SEQUENCE [LARGE SCALE GENOMIC DNA]</scope>
</reference>
<dbReference type="Pfam" id="PF13639">
    <property type="entry name" value="zf-RING_2"/>
    <property type="match status" value="1"/>
</dbReference>
<feature type="domain" description="RING-type" evidence="4">
    <location>
        <begin position="89"/>
        <end position="131"/>
    </location>
</feature>
<dbReference type="AlphaFoldDB" id="A0A6D2IHR3"/>
<feature type="compositionally biased region" description="Basic and acidic residues" evidence="2">
    <location>
        <begin position="150"/>
        <end position="163"/>
    </location>
</feature>
<evidence type="ECO:0000256" key="1">
    <source>
        <dbReference type="PROSITE-ProRule" id="PRU00175"/>
    </source>
</evidence>
<dbReference type="Proteomes" id="UP000467841">
    <property type="component" value="Unassembled WGS sequence"/>
</dbReference>
<evidence type="ECO:0000313" key="5">
    <source>
        <dbReference type="EMBL" id="CAA7024676.1"/>
    </source>
</evidence>
<dbReference type="Gene3D" id="3.30.40.10">
    <property type="entry name" value="Zinc/RING finger domain, C3HC4 (zinc finger)"/>
    <property type="match status" value="1"/>
</dbReference>
<feature type="region of interest" description="Disordered" evidence="2">
    <location>
        <begin position="138"/>
        <end position="173"/>
    </location>
</feature>
<keyword evidence="1" id="KW-0479">Metal-binding</keyword>
<dbReference type="InterPro" id="IPR001841">
    <property type="entry name" value="Znf_RING"/>
</dbReference>
<keyword evidence="3" id="KW-0812">Transmembrane</keyword>
<accession>A0A6D2IHR3</accession>
<dbReference type="InterPro" id="IPR013083">
    <property type="entry name" value="Znf_RING/FYVE/PHD"/>
</dbReference>
<keyword evidence="1" id="KW-0862">Zinc</keyword>
<evidence type="ECO:0000256" key="2">
    <source>
        <dbReference type="SAM" id="MobiDB-lite"/>
    </source>
</evidence>
<dbReference type="SUPFAM" id="SSF57850">
    <property type="entry name" value="RING/U-box"/>
    <property type="match status" value="1"/>
</dbReference>
<dbReference type="CDD" id="cd16461">
    <property type="entry name" value="RING-H2_EL5-like"/>
    <property type="match status" value="1"/>
</dbReference>
<dbReference type="GO" id="GO:0008270">
    <property type="term" value="F:zinc ion binding"/>
    <property type="evidence" value="ECO:0007669"/>
    <property type="project" value="UniProtKB-KW"/>
</dbReference>
<evidence type="ECO:0000256" key="3">
    <source>
        <dbReference type="SAM" id="Phobius"/>
    </source>
</evidence>
<proteinExistence type="predicted"/>
<dbReference type="PANTHER" id="PTHR45676:SF184">
    <property type="entry name" value="GENOME ASSEMBLY, CHROMOSOME: A02"/>
    <property type="match status" value="1"/>
</dbReference>
<keyword evidence="3" id="KW-0472">Membrane</keyword>
<comment type="caution">
    <text evidence="5">The sequence shown here is derived from an EMBL/GenBank/DDBJ whole genome shotgun (WGS) entry which is preliminary data.</text>
</comment>
<keyword evidence="6" id="KW-1185">Reference proteome</keyword>
<feature type="transmembrane region" description="Helical" evidence="3">
    <location>
        <begin position="12"/>
        <end position="34"/>
    </location>
</feature>
<dbReference type="GO" id="GO:0016567">
    <property type="term" value="P:protein ubiquitination"/>
    <property type="evidence" value="ECO:0007669"/>
    <property type="project" value="UniProtKB-UniPathway"/>
</dbReference>
<evidence type="ECO:0000259" key="4">
    <source>
        <dbReference type="PROSITE" id="PS50089"/>
    </source>
</evidence>
<keyword evidence="1" id="KW-0863">Zinc-finger</keyword>
<sequence>MQETVSDDLIHFGINFGFALFFFGIACVLVACIIKCYKNDDIHYHHDHETSNDHVIITIVERPGIEPSVLRSIPVVDFSSRDSKDGVECVVCLSNLVDGDKARLLPSCDHWFHAGCIDSWLRSHTNCPICRKRVGSVQRGPRPELQGDESLTRNHDRSSEHPRFPTVTDTPPVTDAAVVDDCSESDVVRSDLTAVAAEIPAKRIES</sequence>
<dbReference type="PANTHER" id="PTHR45676">
    <property type="entry name" value="RING-H2 FINGER PROTEIN ATL51-RELATED"/>
    <property type="match status" value="1"/>
</dbReference>
<dbReference type="PROSITE" id="PS50089">
    <property type="entry name" value="ZF_RING_2"/>
    <property type="match status" value="1"/>
</dbReference>
<dbReference type="SMART" id="SM00184">
    <property type="entry name" value="RING"/>
    <property type="match status" value="1"/>
</dbReference>